<dbReference type="AlphaFoldDB" id="A0A1I4EJL9"/>
<dbReference type="Gene3D" id="3.40.50.300">
    <property type="entry name" value="P-loop containing nucleotide triphosphate hydrolases"/>
    <property type="match status" value="1"/>
</dbReference>
<keyword evidence="1" id="KW-0808">Transferase</keyword>
<evidence type="ECO:0000313" key="1">
    <source>
        <dbReference type="EMBL" id="SFL04646.1"/>
    </source>
</evidence>
<dbReference type="EMBL" id="FOSZ01000004">
    <property type="protein sequence ID" value="SFL04646.1"/>
    <property type="molecule type" value="Genomic_DNA"/>
</dbReference>
<dbReference type="Pfam" id="PF03567">
    <property type="entry name" value="Sulfotransfer_2"/>
    <property type="match status" value="1"/>
</dbReference>
<dbReference type="STRING" id="1280847.SAMN04488036_104267"/>
<organism evidence="1 2">
    <name type="scientific">Shimia haliotis</name>
    <dbReference type="NCBI Taxonomy" id="1280847"/>
    <lineage>
        <taxon>Bacteria</taxon>
        <taxon>Pseudomonadati</taxon>
        <taxon>Pseudomonadota</taxon>
        <taxon>Alphaproteobacteria</taxon>
        <taxon>Rhodobacterales</taxon>
        <taxon>Roseobacteraceae</taxon>
    </lineage>
</organism>
<evidence type="ECO:0000313" key="2">
    <source>
        <dbReference type="Proteomes" id="UP000198851"/>
    </source>
</evidence>
<reference evidence="2" key="1">
    <citation type="submission" date="2016-10" db="EMBL/GenBank/DDBJ databases">
        <authorList>
            <person name="Varghese N."/>
            <person name="Submissions S."/>
        </authorList>
    </citation>
    <scope>NUCLEOTIDE SEQUENCE [LARGE SCALE GENOMIC DNA]</scope>
    <source>
        <strain evidence="2">DSM 28453</strain>
    </source>
</reference>
<dbReference type="GO" id="GO:0008146">
    <property type="term" value="F:sulfotransferase activity"/>
    <property type="evidence" value="ECO:0007669"/>
    <property type="project" value="InterPro"/>
</dbReference>
<keyword evidence="2" id="KW-1185">Reference proteome</keyword>
<accession>A0A1I4EJL9</accession>
<proteinExistence type="predicted"/>
<sequence length="220" mass="24930">MPIARIAGKLVYFAHVPKCAGTAIEHYLEARFGSLAFKDSAFGSLEAKGRWNNSSPQHIPLDALSRLFPDDFFDASFAVVRHPIDRVASAFLFQREIEGRIAPETGFGPWLSNLCAETQKEPFLYDNHVRSCADFIPETSTVFRLEDGLQKVVDWLDRLAGNEDGPRQIGNSNALIERLKWQDRDPVKFSLSDEERSQVHALFAADYERFGYDPDANTRY</sequence>
<dbReference type="GO" id="GO:0016020">
    <property type="term" value="C:membrane"/>
    <property type="evidence" value="ECO:0007669"/>
    <property type="project" value="InterPro"/>
</dbReference>
<dbReference type="InterPro" id="IPR027417">
    <property type="entry name" value="P-loop_NTPase"/>
</dbReference>
<dbReference type="SUPFAM" id="SSF52540">
    <property type="entry name" value="P-loop containing nucleoside triphosphate hydrolases"/>
    <property type="match status" value="1"/>
</dbReference>
<gene>
    <name evidence="1" type="ORF">SAMN04488036_104267</name>
</gene>
<dbReference type="Proteomes" id="UP000198851">
    <property type="component" value="Unassembled WGS sequence"/>
</dbReference>
<dbReference type="InterPro" id="IPR005331">
    <property type="entry name" value="Sulfotransferase"/>
</dbReference>
<protein>
    <submittedName>
        <fullName evidence="1">Sulfotransferase family protein</fullName>
    </submittedName>
</protein>
<name>A0A1I4EJL9_9RHOB</name>